<accession>A0ABY4E1V2</accession>
<gene>
    <name evidence="1" type="ORF">LVJ82_00640</name>
</gene>
<reference evidence="1 2" key="1">
    <citation type="journal article" date="2022" name="Res Sq">
        <title>Evolution of multicellular longitudinally dividing oral cavity symbionts (Neisseriaceae).</title>
        <authorList>
            <person name="Nyongesa S."/>
            <person name="Weber P."/>
            <person name="Bernet E."/>
            <person name="Pullido F."/>
            <person name="Nieckarz M."/>
            <person name="Delaby M."/>
            <person name="Nieves C."/>
            <person name="Viehboeck T."/>
            <person name="Krause N."/>
            <person name="Rivera-Millot A."/>
            <person name="Nakamura A."/>
            <person name="Vischer N."/>
            <person name="VanNieuwenhze M."/>
            <person name="Brun Y."/>
            <person name="Cava F."/>
            <person name="Bulgheresi S."/>
            <person name="Veyrier F."/>
        </authorList>
    </citation>
    <scope>NUCLEOTIDE SEQUENCE [LARGE SCALE GENOMIC DNA]</scope>
    <source>
        <strain evidence="1 2">SN4</strain>
    </source>
</reference>
<evidence type="ECO:0000313" key="1">
    <source>
        <dbReference type="EMBL" id="UOO89522.1"/>
    </source>
</evidence>
<proteinExistence type="predicted"/>
<dbReference type="EMBL" id="CP091511">
    <property type="protein sequence ID" value="UOO89522.1"/>
    <property type="molecule type" value="Genomic_DNA"/>
</dbReference>
<protein>
    <submittedName>
        <fullName evidence="1">Uncharacterized protein</fullName>
    </submittedName>
</protein>
<sequence>MNIDDMRSDEQYLSAAISTVIKSGKITLNTVQTLVEFAPEIMYPFANAMGVEVGRLKEMAHNEMLNEQAVSVLMDLISSKLMNKRLDDFIQIDLPNAVREMVRDELHKQTKEAASSK</sequence>
<name>A0ABY4E1V2_9NEIS</name>
<dbReference type="RefSeq" id="WP_058357211.1">
    <property type="nucleotide sequence ID" value="NZ_CABKVG010000010.1"/>
</dbReference>
<evidence type="ECO:0000313" key="2">
    <source>
        <dbReference type="Proteomes" id="UP000832011"/>
    </source>
</evidence>
<keyword evidence="2" id="KW-1185">Reference proteome</keyword>
<organism evidence="1 2">
    <name type="scientific">Vitreoscilla massiliensis</name>
    <dbReference type="NCBI Taxonomy" id="1689272"/>
    <lineage>
        <taxon>Bacteria</taxon>
        <taxon>Pseudomonadati</taxon>
        <taxon>Pseudomonadota</taxon>
        <taxon>Betaproteobacteria</taxon>
        <taxon>Neisseriales</taxon>
        <taxon>Neisseriaceae</taxon>
        <taxon>Vitreoscilla</taxon>
    </lineage>
</organism>
<dbReference type="Proteomes" id="UP000832011">
    <property type="component" value="Chromosome"/>
</dbReference>